<dbReference type="Proteomes" id="UP000199092">
    <property type="component" value="Chromosome I"/>
</dbReference>
<dbReference type="RefSeq" id="WP_091411107.1">
    <property type="nucleotide sequence ID" value="NZ_LT629749.1"/>
</dbReference>
<evidence type="ECO:0000313" key="1">
    <source>
        <dbReference type="EMBL" id="SDS17227.1"/>
    </source>
</evidence>
<gene>
    <name evidence="1" type="ORF">SAMN04488543_1214</name>
</gene>
<keyword evidence="2" id="KW-1185">Reference proteome</keyword>
<dbReference type="OrthoDB" id="9807160at2"/>
<dbReference type="InterPro" id="IPR041164">
    <property type="entry name" value="LDcluster4"/>
</dbReference>
<evidence type="ECO:0000313" key="2">
    <source>
        <dbReference type="Proteomes" id="UP000199092"/>
    </source>
</evidence>
<dbReference type="PANTHER" id="PTHR43393:SF3">
    <property type="entry name" value="LYSINE DECARBOXYLASE-LIKE PROTEIN"/>
    <property type="match status" value="1"/>
</dbReference>
<dbReference type="Pfam" id="PF18306">
    <property type="entry name" value="LDcluster4"/>
    <property type="match status" value="1"/>
</dbReference>
<dbReference type="GO" id="GO:0005829">
    <property type="term" value="C:cytosol"/>
    <property type="evidence" value="ECO:0007669"/>
    <property type="project" value="TreeGrafter"/>
</dbReference>
<dbReference type="Gene3D" id="3.40.50.450">
    <property type="match status" value="1"/>
</dbReference>
<proteinExistence type="predicted"/>
<dbReference type="AlphaFoldDB" id="A0A1H1Q1V6"/>
<dbReference type="STRING" id="546871.SAMN04488543_1214"/>
<dbReference type="PANTHER" id="PTHR43393">
    <property type="entry name" value="CYTOKININ RIBOSIDE 5'-MONOPHOSPHATE PHOSPHORIBOHYDROLASE"/>
    <property type="match status" value="1"/>
</dbReference>
<dbReference type="EMBL" id="LT629749">
    <property type="protein sequence ID" value="SDS17227.1"/>
    <property type="molecule type" value="Genomic_DNA"/>
</dbReference>
<protein>
    <submittedName>
        <fullName evidence="1">Predicted Rossmann fold nucleotide-binding protein</fullName>
    </submittedName>
</protein>
<accession>A0A1H1Q1V6</accession>
<dbReference type="InterPro" id="IPR052341">
    <property type="entry name" value="LOG_family_nucleotidases"/>
</dbReference>
<dbReference type="SUPFAM" id="SSF102405">
    <property type="entry name" value="MCP/YpsA-like"/>
    <property type="match status" value="1"/>
</dbReference>
<name>A0A1H1Q1V6_9ACTN</name>
<reference evidence="1 2" key="1">
    <citation type="submission" date="2016-10" db="EMBL/GenBank/DDBJ databases">
        <authorList>
            <person name="de Groot N.N."/>
        </authorList>
    </citation>
    <scope>NUCLEOTIDE SEQUENCE [LARGE SCALE GENOMIC DNA]</scope>
    <source>
        <strain evidence="1 2">DSM 21741</strain>
    </source>
</reference>
<organism evidence="1 2">
    <name type="scientific">Friedmanniella luteola</name>
    <dbReference type="NCBI Taxonomy" id="546871"/>
    <lineage>
        <taxon>Bacteria</taxon>
        <taxon>Bacillati</taxon>
        <taxon>Actinomycetota</taxon>
        <taxon>Actinomycetes</taxon>
        <taxon>Propionibacteriales</taxon>
        <taxon>Nocardioidaceae</taxon>
        <taxon>Friedmanniella</taxon>
    </lineage>
</organism>
<sequence length="363" mass="38141">MTRRLVEIDSLADFDAHSQGSARMSGWVVQSVDLTDRSAELLAHDPRGAVLLGCRLEPGVEDELRRRGALLFPRLPDLPFDPYRPSLYDADALYGSGAYAGSPDAAVYAWSKSTGPAALAHTLAATLHDHAITDALDDATAGTDPARVVGVMGGHALQRGEPGYAAAATLGGRLARAGLTVLTGGGPGAMEAANLGAYLSPWPDALDPALDLLGTAPTYRAALDGWLDAARAVRACWPVDGAGASLSIPTWFYGHEPTNVFATGIAKYFANALREDTLLHRCRGGIVYLPGQAGTVQEIFQAVTENFYAADASLVAPMVLVGVEHWTRSYPAWPLLQALGAGRAMGRVVHCVDSVEEAADLVG</sequence>